<reference evidence="2" key="1">
    <citation type="journal article" date="2014" name="Science">
        <title>Ancient hybridizations among the ancestral genomes of bread wheat.</title>
        <authorList>
            <consortium name="International Wheat Genome Sequencing Consortium,"/>
            <person name="Marcussen T."/>
            <person name="Sandve S.R."/>
            <person name="Heier L."/>
            <person name="Spannagl M."/>
            <person name="Pfeifer M."/>
            <person name="Jakobsen K.S."/>
            <person name="Wulff B.B."/>
            <person name="Steuernagel B."/>
            <person name="Mayer K.F."/>
            <person name="Olsen O.A."/>
        </authorList>
    </citation>
    <scope>NUCLEOTIDE SEQUENCE [LARGE SCALE GENOMIC DNA]</scope>
    <source>
        <strain evidence="2">cv. AL8/78</strain>
    </source>
</reference>
<dbReference type="EnsemblPlants" id="AET4Gv20852000.7">
    <property type="protein sequence ID" value="AET4Gv20852000.7"/>
    <property type="gene ID" value="AET4Gv20852000"/>
</dbReference>
<organism evidence="1 2">
    <name type="scientific">Aegilops tauschii subsp. strangulata</name>
    <name type="common">Goatgrass</name>
    <dbReference type="NCBI Taxonomy" id="200361"/>
    <lineage>
        <taxon>Eukaryota</taxon>
        <taxon>Viridiplantae</taxon>
        <taxon>Streptophyta</taxon>
        <taxon>Embryophyta</taxon>
        <taxon>Tracheophyta</taxon>
        <taxon>Spermatophyta</taxon>
        <taxon>Magnoliopsida</taxon>
        <taxon>Liliopsida</taxon>
        <taxon>Poales</taxon>
        <taxon>Poaceae</taxon>
        <taxon>BOP clade</taxon>
        <taxon>Pooideae</taxon>
        <taxon>Triticodae</taxon>
        <taxon>Triticeae</taxon>
        <taxon>Triticinae</taxon>
        <taxon>Aegilops</taxon>
    </lineage>
</organism>
<reference evidence="2" key="2">
    <citation type="journal article" date="2017" name="Nat. Plants">
        <title>The Aegilops tauschii genome reveals multiple impacts of transposons.</title>
        <authorList>
            <person name="Zhao G."/>
            <person name="Zou C."/>
            <person name="Li K."/>
            <person name="Wang K."/>
            <person name="Li T."/>
            <person name="Gao L."/>
            <person name="Zhang X."/>
            <person name="Wang H."/>
            <person name="Yang Z."/>
            <person name="Liu X."/>
            <person name="Jiang W."/>
            <person name="Mao L."/>
            <person name="Kong X."/>
            <person name="Jiao Y."/>
            <person name="Jia J."/>
        </authorList>
    </citation>
    <scope>NUCLEOTIDE SEQUENCE [LARGE SCALE GENOMIC DNA]</scope>
    <source>
        <strain evidence="2">cv. AL8/78</strain>
    </source>
</reference>
<dbReference type="Gramene" id="AET4Gv20852000.7">
    <property type="protein sequence ID" value="AET4Gv20852000.7"/>
    <property type="gene ID" value="AET4Gv20852000"/>
</dbReference>
<dbReference type="Proteomes" id="UP000015105">
    <property type="component" value="Chromosome 4D"/>
</dbReference>
<keyword evidence="2" id="KW-1185">Reference proteome</keyword>
<name>A0A453JB18_AEGTS</name>
<protein>
    <submittedName>
        <fullName evidence="1">Uncharacterized protein</fullName>
    </submittedName>
</protein>
<reference evidence="1" key="3">
    <citation type="journal article" date="2017" name="Nature">
        <title>Genome sequence of the progenitor of the wheat D genome Aegilops tauschii.</title>
        <authorList>
            <person name="Luo M.C."/>
            <person name="Gu Y.Q."/>
            <person name="Puiu D."/>
            <person name="Wang H."/>
            <person name="Twardziok S.O."/>
            <person name="Deal K.R."/>
            <person name="Huo N."/>
            <person name="Zhu T."/>
            <person name="Wang L."/>
            <person name="Wang Y."/>
            <person name="McGuire P.E."/>
            <person name="Liu S."/>
            <person name="Long H."/>
            <person name="Ramasamy R.K."/>
            <person name="Rodriguez J.C."/>
            <person name="Van S.L."/>
            <person name="Yuan L."/>
            <person name="Wang Z."/>
            <person name="Xia Z."/>
            <person name="Xiao L."/>
            <person name="Anderson O.D."/>
            <person name="Ouyang S."/>
            <person name="Liang Y."/>
            <person name="Zimin A.V."/>
            <person name="Pertea G."/>
            <person name="Qi P."/>
            <person name="Bennetzen J.L."/>
            <person name="Dai X."/>
            <person name="Dawson M.W."/>
            <person name="Muller H.G."/>
            <person name="Kugler K."/>
            <person name="Rivarola-Duarte L."/>
            <person name="Spannagl M."/>
            <person name="Mayer K.F.X."/>
            <person name="Lu F.H."/>
            <person name="Bevan M.W."/>
            <person name="Leroy P."/>
            <person name="Li P."/>
            <person name="You F.M."/>
            <person name="Sun Q."/>
            <person name="Liu Z."/>
            <person name="Lyons E."/>
            <person name="Wicker T."/>
            <person name="Salzberg S.L."/>
            <person name="Devos K.M."/>
            <person name="Dvorak J."/>
        </authorList>
    </citation>
    <scope>NUCLEOTIDE SEQUENCE [LARGE SCALE GENOMIC DNA]</scope>
    <source>
        <strain evidence="1">cv. AL8/78</strain>
    </source>
</reference>
<evidence type="ECO:0000313" key="2">
    <source>
        <dbReference type="Proteomes" id="UP000015105"/>
    </source>
</evidence>
<proteinExistence type="predicted"/>
<dbReference type="AlphaFoldDB" id="A0A453JB18"/>
<accession>A0A453JB18</accession>
<evidence type="ECO:0000313" key="1">
    <source>
        <dbReference type="EnsemblPlants" id="AET4Gv20852000.7"/>
    </source>
</evidence>
<sequence length="74" mass="8772">MCCLNRNVTFEIFQVYNWKNQGQVSSLLQGHNNNLAHKSNFQPLLIVARMDCYNFYFGELNGLFLLYTTWEFVN</sequence>
<reference evidence="1" key="4">
    <citation type="submission" date="2019-03" db="UniProtKB">
        <authorList>
            <consortium name="EnsemblPlants"/>
        </authorList>
    </citation>
    <scope>IDENTIFICATION</scope>
</reference>
<reference evidence="1" key="5">
    <citation type="journal article" date="2021" name="G3 (Bethesda)">
        <title>Aegilops tauschii genome assembly Aet v5.0 features greater sequence contiguity and improved annotation.</title>
        <authorList>
            <person name="Wang L."/>
            <person name="Zhu T."/>
            <person name="Rodriguez J.C."/>
            <person name="Deal K.R."/>
            <person name="Dubcovsky J."/>
            <person name="McGuire P.E."/>
            <person name="Lux T."/>
            <person name="Spannagl M."/>
            <person name="Mayer K.F.X."/>
            <person name="Baldrich P."/>
            <person name="Meyers B.C."/>
            <person name="Huo N."/>
            <person name="Gu Y.Q."/>
            <person name="Zhou H."/>
            <person name="Devos K.M."/>
            <person name="Bennetzen J.L."/>
            <person name="Unver T."/>
            <person name="Budak H."/>
            <person name="Gulick P.J."/>
            <person name="Galiba G."/>
            <person name="Kalapos B."/>
            <person name="Nelson D.R."/>
            <person name="Li P."/>
            <person name="You F.M."/>
            <person name="Luo M.C."/>
            <person name="Dvorak J."/>
        </authorList>
    </citation>
    <scope>NUCLEOTIDE SEQUENCE [LARGE SCALE GENOMIC DNA]</scope>
    <source>
        <strain evidence="1">cv. AL8/78</strain>
    </source>
</reference>